<dbReference type="OrthoDB" id="673645at2759"/>
<proteinExistence type="predicted"/>
<dbReference type="GO" id="GO:0005634">
    <property type="term" value="C:nucleus"/>
    <property type="evidence" value="ECO:0007669"/>
    <property type="project" value="TreeGrafter"/>
</dbReference>
<organism evidence="2 3">
    <name type="scientific">Rhamnella rubrinervis</name>
    <dbReference type="NCBI Taxonomy" id="2594499"/>
    <lineage>
        <taxon>Eukaryota</taxon>
        <taxon>Viridiplantae</taxon>
        <taxon>Streptophyta</taxon>
        <taxon>Embryophyta</taxon>
        <taxon>Tracheophyta</taxon>
        <taxon>Spermatophyta</taxon>
        <taxon>Magnoliopsida</taxon>
        <taxon>eudicotyledons</taxon>
        <taxon>Gunneridae</taxon>
        <taxon>Pentapetalae</taxon>
        <taxon>rosids</taxon>
        <taxon>fabids</taxon>
        <taxon>Rosales</taxon>
        <taxon>Rhamnaceae</taxon>
        <taxon>rhamnoid group</taxon>
        <taxon>Rhamneae</taxon>
        <taxon>Rhamnella</taxon>
    </lineage>
</organism>
<feature type="compositionally biased region" description="Polar residues" evidence="1">
    <location>
        <begin position="1"/>
        <end position="13"/>
    </location>
</feature>
<dbReference type="EMBL" id="VOIH02000001">
    <property type="protein sequence ID" value="KAF3456839.1"/>
    <property type="molecule type" value="Genomic_DNA"/>
</dbReference>
<keyword evidence="3" id="KW-1185">Reference proteome</keyword>
<name>A0A8K0HSL9_9ROSA</name>
<dbReference type="AlphaFoldDB" id="A0A8K0HSL9"/>
<dbReference type="GO" id="GO:0005737">
    <property type="term" value="C:cytoplasm"/>
    <property type="evidence" value="ECO:0007669"/>
    <property type="project" value="TreeGrafter"/>
</dbReference>
<protein>
    <submittedName>
        <fullName evidence="2">Uncharacterized protein</fullName>
    </submittedName>
</protein>
<accession>A0A8K0HSL9</accession>
<reference evidence="2" key="1">
    <citation type="submission" date="2020-03" db="EMBL/GenBank/DDBJ databases">
        <title>A high-quality chromosome-level genome assembly of a woody plant with both climbing and erect habits, Rhamnella rubrinervis.</title>
        <authorList>
            <person name="Lu Z."/>
            <person name="Yang Y."/>
            <person name="Zhu X."/>
            <person name="Sun Y."/>
        </authorList>
    </citation>
    <scope>NUCLEOTIDE SEQUENCE</scope>
    <source>
        <strain evidence="2">BYM</strain>
        <tissue evidence="2">Leaf</tissue>
    </source>
</reference>
<evidence type="ECO:0000313" key="2">
    <source>
        <dbReference type="EMBL" id="KAF3456839.1"/>
    </source>
</evidence>
<dbReference type="InterPro" id="IPR040381">
    <property type="entry name" value="At4g14450-like"/>
</dbReference>
<comment type="caution">
    <text evidence="2">The sequence shown here is derived from an EMBL/GenBank/DDBJ whole genome shotgun (WGS) entry which is preliminary data.</text>
</comment>
<evidence type="ECO:0000256" key="1">
    <source>
        <dbReference type="SAM" id="MobiDB-lite"/>
    </source>
</evidence>
<sequence length="114" mass="12922">MADATTRSKSLTGTRRPPSRLQRRAPASLQISPVSDWNIAIPLLSPLVSPTSPKAVADRTVEIKSREEQRHHHHHDQNEEPKKQVVFNKWQHPAAPFCYEPTATLVRPFVPFTV</sequence>
<feature type="region of interest" description="Disordered" evidence="1">
    <location>
        <begin position="1"/>
        <end position="27"/>
    </location>
</feature>
<dbReference type="PANTHER" id="PTHR33912">
    <property type="entry name" value="OS01G0939400 PROTEIN"/>
    <property type="match status" value="1"/>
</dbReference>
<dbReference type="PANTHER" id="PTHR33912:SF2">
    <property type="entry name" value="PUTATIVE-RELATED"/>
    <property type="match status" value="1"/>
</dbReference>
<gene>
    <name evidence="2" type="ORF">FNV43_RR01493</name>
</gene>
<evidence type="ECO:0000313" key="3">
    <source>
        <dbReference type="Proteomes" id="UP000796880"/>
    </source>
</evidence>
<dbReference type="Proteomes" id="UP000796880">
    <property type="component" value="Unassembled WGS sequence"/>
</dbReference>